<evidence type="ECO:0000256" key="12">
    <source>
        <dbReference type="SAM" id="Phobius"/>
    </source>
</evidence>
<feature type="domain" description="Peptidase M50" evidence="13">
    <location>
        <begin position="33"/>
        <end position="105"/>
    </location>
</feature>
<reference evidence="14 15" key="1">
    <citation type="submission" date="2016-10" db="EMBL/GenBank/DDBJ databases">
        <authorList>
            <person name="de Groot N.N."/>
        </authorList>
    </citation>
    <scope>NUCLEOTIDE SEQUENCE [LARGE SCALE GENOMIC DNA]</scope>
    <source>
        <strain evidence="14 15">IBRC-M 10780</strain>
    </source>
</reference>
<dbReference type="PANTHER" id="PTHR39188">
    <property type="entry name" value="MEMBRANE-ASSOCIATED ZINC METALLOPROTEASE M50B"/>
    <property type="match status" value="1"/>
</dbReference>
<feature type="transmembrane region" description="Helical" evidence="12">
    <location>
        <begin position="160"/>
        <end position="193"/>
    </location>
</feature>
<evidence type="ECO:0000256" key="5">
    <source>
        <dbReference type="ARBA" id="ARBA00022692"/>
    </source>
</evidence>
<name>A0A1I0HGK2_9BACI</name>
<gene>
    <name evidence="14" type="ORF">SAMN05216389_13420</name>
</gene>
<evidence type="ECO:0000256" key="6">
    <source>
        <dbReference type="ARBA" id="ARBA00022723"/>
    </source>
</evidence>
<feature type="transmembrane region" description="Helical" evidence="12">
    <location>
        <begin position="84"/>
        <end position="105"/>
    </location>
</feature>
<dbReference type="GO" id="GO:0006508">
    <property type="term" value="P:proteolysis"/>
    <property type="evidence" value="ECO:0007669"/>
    <property type="project" value="UniProtKB-KW"/>
</dbReference>
<evidence type="ECO:0000256" key="10">
    <source>
        <dbReference type="ARBA" id="ARBA00023049"/>
    </source>
</evidence>
<comment type="subcellular location">
    <subcellularLocation>
        <location evidence="2">Membrane</location>
        <topology evidence="2">Multi-pass membrane protein</topology>
    </subcellularLocation>
</comment>
<keyword evidence="11 12" id="KW-0472">Membrane</keyword>
<dbReference type="Pfam" id="PF02163">
    <property type="entry name" value="Peptidase_M50"/>
    <property type="match status" value="2"/>
</dbReference>
<dbReference type="RefSeq" id="WP_090873045.1">
    <property type="nucleotide sequence ID" value="NZ_FOHE01000034.1"/>
</dbReference>
<comment type="cofactor">
    <cofactor evidence="1">
        <name>Zn(2+)</name>
        <dbReference type="ChEBI" id="CHEBI:29105"/>
    </cofactor>
</comment>
<dbReference type="Proteomes" id="UP000198618">
    <property type="component" value="Unassembled WGS sequence"/>
</dbReference>
<protein>
    <submittedName>
        <fullName evidence="14">Sporulation factor SpoIVFB. Metallo peptidase. MEROPS family M50B</fullName>
    </submittedName>
</protein>
<keyword evidence="6" id="KW-0479">Metal-binding</keyword>
<feature type="transmembrane region" description="Helical" evidence="12">
    <location>
        <begin position="16"/>
        <end position="42"/>
    </location>
</feature>
<evidence type="ECO:0000313" key="15">
    <source>
        <dbReference type="Proteomes" id="UP000198618"/>
    </source>
</evidence>
<feature type="transmembrane region" description="Helical" evidence="12">
    <location>
        <begin position="54"/>
        <end position="72"/>
    </location>
</feature>
<dbReference type="CDD" id="cd06161">
    <property type="entry name" value="S2P-M50_SpoIVFB"/>
    <property type="match status" value="1"/>
</dbReference>
<dbReference type="GO" id="GO:0046872">
    <property type="term" value="F:metal ion binding"/>
    <property type="evidence" value="ECO:0007669"/>
    <property type="project" value="UniProtKB-KW"/>
</dbReference>
<evidence type="ECO:0000256" key="4">
    <source>
        <dbReference type="ARBA" id="ARBA00022670"/>
    </source>
</evidence>
<feature type="domain" description="Peptidase M50" evidence="13">
    <location>
        <begin position="113"/>
        <end position="157"/>
    </location>
</feature>
<keyword evidence="4" id="KW-0645">Protease</keyword>
<dbReference type="PANTHER" id="PTHR39188:SF3">
    <property type="entry name" value="STAGE IV SPORULATION PROTEIN FB"/>
    <property type="match status" value="1"/>
</dbReference>
<keyword evidence="15" id="KW-1185">Reference proteome</keyword>
<dbReference type="EMBL" id="FOHE01000034">
    <property type="protein sequence ID" value="SET82927.1"/>
    <property type="molecule type" value="Genomic_DNA"/>
</dbReference>
<evidence type="ECO:0000313" key="14">
    <source>
        <dbReference type="EMBL" id="SET82927.1"/>
    </source>
</evidence>
<keyword evidence="10" id="KW-0482">Metalloprotease</keyword>
<dbReference type="AlphaFoldDB" id="A0A1I0HGK2"/>
<evidence type="ECO:0000256" key="1">
    <source>
        <dbReference type="ARBA" id="ARBA00001947"/>
    </source>
</evidence>
<keyword evidence="7" id="KW-0378">Hydrolase</keyword>
<keyword evidence="8" id="KW-0862">Zinc</keyword>
<sequence>MTTILKNLPPVHIHPILLIFIVIAFLTGTFVELMIILSIVLLHELGHYSVAKFFGWRIRHIVLWIFGGTMKTDEHGNRPTYEEMLVTIAGPFQHILIYLTVVLLSNFQIIPASLSELILFYNFVILLFNLLPIWPLDGGKLLFLLLSLYLPYRKAYDAMIILSMILSVVIVIGQLVVYSFTLSMFLIMIFLFLENRKEWKHRYYVFMRFLLQRYEGDSTLNGVRAIVVPHHLPLKEVFTQFKRDKKHAIYIMLPGEKRVSIDESDCLHYYFHEKQYASTIGDLAIRI</sequence>
<proteinExistence type="inferred from homology"/>
<keyword evidence="5 12" id="KW-0812">Transmembrane</keyword>
<dbReference type="STRING" id="930131.SAMN05216389_13420"/>
<feature type="transmembrane region" description="Helical" evidence="12">
    <location>
        <begin position="117"/>
        <end position="136"/>
    </location>
</feature>
<evidence type="ECO:0000256" key="7">
    <source>
        <dbReference type="ARBA" id="ARBA00022801"/>
    </source>
</evidence>
<evidence type="ECO:0000256" key="3">
    <source>
        <dbReference type="ARBA" id="ARBA00007931"/>
    </source>
</evidence>
<dbReference type="GO" id="GO:0016020">
    <property type="term" value="C:membrane"/>
    <property type="evidence" value="ECO:0007669"/>
    <property type="project" value="UniProtKB-SubCell"/>
</dbReference>
<evidence type="ECO:0000256" key="11">
    <source>
        <dbReference type="ARBA" id="ARBA00023136"/>
    </source>
</evidence>
<evidence type="ECO:0000259" key="13">
    <source>
        <dbReference type="Pfam" id="PF02163"/>
    </source>
</evidence>
<dbReference type="InterPro" id="IPR008915">
    <property type="entry name" value="Peptidase_M50"/>
</dbReference>
<organism evidence="14 15">
    <name type="scientific">Oceanobacillus limi</name>
    <dbReference type="NCBI Taxonomy" id="930131"/>
    <lineage>
        <taxon>Bacteria</taxon>
        <taxon>Bacillati</taxon>
        <taxon>Bacillota</taxon>
        <taxon>Bacilli</taxon>
        <taxon>Bacillales</taxon>
        <taxon>Bacillaceae</taxon>
        <taxon>Oceanobacillus</taxon>
    </lineage>
</organism>
<dbReference type="GO" id="GO:0008237">
    <property type="term" value="F:metallopeptidase activity"/>
    <property type="evidence" value="ECO:0007669"/>
    <property type="project" value="UniProtKB-KW"/>
</dbReference>
<accession>A0A1I0HGK2</accession>
<keyword evidence="9 12" id="KW-1133">Transmembrane helix</keyword>
<comment type="similarity">
    <text evidence="3">Belongs to the peptidase M50B family.</text>
</comment>
<dbReference type="OrthoDB" id="166377at2"/>
<evidence type="ECO:0000256" key="2">
    <source>
        <dbReference type="ARBA" id="ARBA00004141"/>
    </source>
</evidence>
<evidence type="ECO:0000256" key="8">
    <source>
        <dbReference type="ARBA" id="ARBA00022833"/>
    </source>
</evidence>
<evidence type="ECO:0000256" key="9">
    <source>
        <dbReference type="ARBA" id="ARBA00022989"/>
    </source>
</evidence>